<name>A8NIA3_COPC7</name>
<sequence length="325" mass="35838">MATPKKPTWNASLYASHRPVYPPKLFDQILEFHRQKGGQFDHALDLGCGTGQASQYLRGRFKRVTCVDPGATMIESAKKALVGDYESRSNSKGQHDTTYTFCVSPAEDLHQAVPEDGTVDLVIAATSCHWFDMTKVWPEIGRILRKGGTAAFWSYVECLLPAFPSTERLIKEYGGFEEPARNASSSTSQVQKRYSDLNQAKGASSISKDGISPAHTQSHNLLGHIRTWSAHNAYQEQHPDDLNAPEDTQFLEEDLDAIRGTSYDESFIRGGDVSIRFWKNLREAAARDIAVSSSKGGNGEVDGGVKLLDKITVDFPMPLLLVGKS</sequence>
<dbReference type="KEGG" id="cci:CC1G_01626"/>
<dbReference type="OrthoDB" id="10027013at2759"/>
<dbReference type="GO" id="GO:0008757">
    <property type="term" value="F:S-adenosylmethionine-dependent methyltransferase activity"/>
    <property type="evidence" value="ECO:0007669"/>
    <property type="project" value="InterPro"/>
</dbReference>
<dbReference type="InterPro" id="IPR051052">
    <property type="entry name" value="Diverse_substrate_MTase"/>
</dbReference>
<keyword evidence="2" id="KW-0489">Methyltransferase</keyword>
<dbReference type="eggNOG" id="KOG3010">
    <property type="taxonomic scope" value="Eukaryota"/>
</dbReference>
<evidence type="ECO:0000259" key="4">
    <source>
        <dbReference type="Pfam" id="PF08241"/>
    </source>
</evidence>
<comment type="similarity">
    <text evidence="1">Belongs to the methyltransferase superfamily.</text>
</comment>
<dbReference type="RefSeq" id="XP_001833949.2">
    <property type="nucleotide sequence ID" value="XM_001833897.2"/>
</dbReference>
<comment type="caution">
    <text evidence="5">The sequence shown here is derived from an EMBL/GenBank/DDBJ whole genome shotgun (WGS) entry which is preliminary data.</text>
</comment>
<dbReference type="AlphaFoldDB" id="A8NIA3"/>
<dbReference type="Pfam" id="PF08241">
    <property type="entry name" value="Methyltransf_11"/>
    <property type="match status" value="1"/>
</dbReference>
<gene>
    <name evidence="5" type="ORF">CC1G_01626</name>
</gene>
<dbReference type="STRING" id="240176.A8NIA3"/>
<dbReference type="VEuPathDB" id="FungiDB:CC1G_01626"/>
<dbReference type="Proteomes" id="UP000001861">
    <property type="component" value="Unassembled WGS sequence"/>
</dbReference>
<evidence type="ECO:0000313" key="6">
    <source>
        <dbReference type="Proteomes" id="UP000001861"/>
    </source>
</evidence>
<evidence type="ECO:0000256" key="1">
    <source>
        <dbReference type="ARBA" id="ARBA00008361"/>
    </source>
</evidence>
<dbReference type="GO" id="GO:0032259">
    <property type="term" value="P:methylation"/>
    <property type="evidence" value="ECO:0007669"/>
    <property type="project" value="UniProtKB-KW"/>
</dbReference>
<proteinExistence type="inferred from homology"/>
<dbReference type="InterPro" id="IPR029063">
    <property type="entry name" value="SAM-dependent_MTases_sf"/>
</dbReference>
<reference evidence="5 6" key="1">
    <citation type="journal article" date="2010" name="Proc. Natl. Acad. Sci. U.S.A.">
        <title>Insights into evolution of multicellular fungi from the assembled chromosomes of the mushroom Coprinopsis cinerea (Coprinus cinereus).</title>
        <authorList>
            <person name="Stajich J.E."/>
            <person name="Wilke S.K."/>
            <person name="Ahren D."/>
            <person name="Au C.H."/>
            <person name="Birren B.W."/>
            <person name="Borodovsky M."/>
            <person name="Burns C."/>
            <person name="Canback B."/>
            <person name="Casselton L.A."/>
            <person name="Cheng C.K."/>
            <person name="Deng J."/>
            <person name="Dietrich F.S."/>
            <person name="Fargo D.C."/>
            <person name="Farman M.L."/>
            <person name="Gathman A.C."/>
            <person name="Goldberg J."/>
            <person name="Guigo R."/>
            <person name="Hoegger P.J."/>
            <person name="Hooker J.B."/>
            <person name="Huggins A."/>
            <person name="James T.Y."/>
            <person name="Kamada T."/>
            <person name="Kilaru S."/>
            <person name="Kodira C."/>
            <person name="Kues U."/>
            <person name="Kupfer D."/>
            <person name="Kwan H.S."/>
            <person name="Lomsadze A."/>
            <person name="Li W."/>
            <person name="Lilly W.W."/>
            <person name="Ma L.J."/>
            <person name="Mackey A.J."/>
            <person name="Manning G."/>
            <person name="Martin F."/>
            <person name="Muraguchi H."/>
            <person name="Natvig D.O."/>
            <person name="Palmerini H."/>
            <person name="Ramesh M.A."/>
            <person name="Rehmeyer C.J."/>
            <person name="Roe B.A."/>
            <person name="Shenoy N."/>
            <person name="Stanke M."/>
            <person name="Ter-Hovhannisyan V."/>
            <person name="Tunlid A."/>
            <person name="Velagapudi R."/>
            <person name="Vision T.J."/>
            <person name="Zeng Q."/>
            <person name="Zolan M.E."/>
            <person name="Pukkila P.J."/>
        </authorList>
    </citation>
    <scope>NUCLEOTIDE SEQUENCE [LARGE SCALE GENOMIC DNA]</scope>
    <source>
        <strain evidence="6">Okayama-7 / 130 / ATCC MYA-4618 / FGSC 9003</strain>
    </source>
</reference>
<evidence type="ECO:0000256" key="2">
    <source>
        <dbReference type="ARBA" id="ARBA00022603"/>
    </source>
</evidence>
<dbReference type="OMA" id="RTWSAYH"/>
<dbReference type="HOGENOM" id="CLU_049344_1_1_1"/>
<dbReference type="PANTHER" id="PTHR44942:SF4">
    <property type="entry name" value="METHYLTRANSFERASE TYPE 11 DOMAIN-CONTAINING PROTEIN"/>
    <property type="match status" value="1"/>
</dbReference>
<dbReference type="InParanoid" id="A8NIA3"/>
<accession>A8NIA3</accession>
<evidence type="ECO:0000313" key="5">
    <source>
        <dbReference type="EMBL" id="EAU87979.2"/>
    </source>
</evidence>
<dbReference type="Gene3D" id="3.40.50.150">
    <property type="entry name" value="Vaccinia Virus protein VP39"/>
    <property type="match status" value="1"/>
</dbReference>
<evidence type="ECO:0000256" key="3">
    <source>
        <dbReference type="ARBA" id="ARBA00022679"/>
    </source>
</evidence>
<dbReference type="GeneID" id="6010453"/>
<organism evidence="5 6">
    <name type="scientific">Coprinopsis cinerea (strain Okayama-7 / 130 / ATCC MYA-4618 / FGSC 9003)</name>
    <name type="common">Inky cap fungus</name>
    <name type="synonym">Hormographiella aspergillata</name>
    <dbReference type="NCBI Taxonomy" id="240176"/>
    <lineage>
        <taxon>Eukaryota</taxon>
        <taxon>Fungi</taxon>
        <taxon>Dikarya</taxon>
        <taxon>Basidiomycota</taxon>
        <taxon>Agaricomycotina</taxon>
        <taxon>Agaricomycetes</taxon>
        <taxon>Agaricomycetidae</taxon>
        <taxon>Agaricales</taxon>
        <taxon>Agaricineae</taxon>
        <taxon>Psathyrellaceae</taxon>
        <taxon>Coprinopsis</taxon>
    </lineage>
</organism>
<dbReference type="CDD" id="cd02440">
    <property type="entry name" value="AdoMet_MTases"/>
    <property type="match status" value="1"/>
</dbReference>
<feature type="domain" description="Methyltransferase type 11" evidence="4">
    <location>
        <begin position="44"/>
        <end position="152"/>
    </location>
</feature>
<keyword evidence="3" id="KW-0808">Transferase</keyword>
<dbReference type="InterPro" id="IPR013216">
    <property type="entry name" value="Methyltransf_11"/>
</dbReference>
<dbReference type="EMBL" id="AACS02000010">
    <property type="protein sequence ID" value="EAU87979.2"/>
    <property type="molecule type" value="Genomic_DNA"/>
</dbReference>
<dbReference type="PANTHER" id="PTHR44942">
    <property type="entry name" value="METHYLTRANSF_11 DOMAIN-CONTAINING PROTEIN"/>
    <property type="match status" value="1"/>
</dbReference>
<keyword evidence="6" id="KW-1185">Reference proteome</keyword>
<dbReference type="SUPFAM" id="SSF53335">
    <property type="entry name" value="S-adenosyl-L-methionine-dependent methyltransferases"/>
    <property type="match status" value="1"/>
</dbReference>
<protein>
    <recommendedName>
        <fullName evidence="4">Methyltransferase type 11 domain-containing protein</fullName>
    </recommendedName>
</protein>